<evidence type="ECO:0000256" key="1">
    <source>
        <dbReference type="SAM" id="MobiDB-lite"/>
    </source>
</evidence>
<accession>A0A1I7WPW3</accession>
<keyword evidence="2" id="KW-1133">Transmembrane helix</keyword>
<dbReference type="Proteomes" id="UP000095283">
    <property type="component" value="Unplaced"/>
</dbReference>
<evidence type="ECO:0000313" key="4">
    <source>
        <dbReference type="WBParaSite" id="Hba_07207"/>
    </source>
</evidence>
<feature type="transmembrane region" description="Helical" evidence="2">
    <location>
        <begin position="89"/>
        <end position="110"/>
    </location>
</feature>
<dbReference type="WBParaSite" id="Hba_07207">
    <property type="protein sequence ID" value="Hba_07207"/>
    <property type="gene ID" value="Hba_07207"/>
</dbReference>
<keyword evidence="2" id="KW-0472">Membrane</keyword>
<evidence type="ECO:0000256" key="2">
    <source>
        <dbReference type="SAM" id="Phobius"/>
    </source>
</evidence>
<organism evidence="3 4">
    <name type="scientific">Heterorhabditis bacteriophora</name>
    <name type="common">Entomopathogenic nematode worm</name>
    <dbReference type="NCBI Taxonomy" id="37862"/>
    <lineage>
        <taxon>Eukaryota</taxon>
        <taxon>Metazoa</taxon>
        <taxon>Ecdysozoa</taxon>
        <taxon>Nematoda</taxon>
        <taxon>Chromadorea</taxon>
        <taxon>Rhabditida</taxon>
        <taxon>Rhabditina</taxon>
        <taxon>Rhabditomorpha</taxon>
        <taxon>Strongyloidea</taxon>
        <taxon>Heterorhabditidae</taxon>
        <taxon>Heterorhabditis</taxon>
    </lineage>
</organism>
<dbReference type="AlphaFoldDB" id="A0A1I7WPW3"/>
<evidence type="ECO:0000313" key="3">
    <source>
        <dbReference type="Proteomes" id="UP000095283"/>
    </source>
</evidence>
<protein>
    <submittedName>
        <fullName evidence="4">Toxoplasma gondii family C protein</fullName>
    </submittedName>
</protein>
<name>A0A1I7WPW3_HETBA</name>
<proteinExistence type="predicted"/>
<reference evidence="4" key="1">
    <citation type="submission" date="2016-11" db="UniProtKB">
        <authorList>
            <consortium name="WormBaseParasite"/>
        </authorList>
    </citation>
    <scope>IDENTIFICATION</scope>
</reference>
<keyword evidence="2" id="KW-0812">Transmembrane</keyword>
<sequence>MPSKVLARGRPVSMRMVSVIGVRTAHRQSALKQDESWQDQLRFERNRPRRWWRFSIDSNNGERRQRSSAVRTKNHSRNMHSATPRTPRCLAAIALFIGALSLFISGVQLFRDCSIESKAHFRIIEMYNMISLRKALYFCLLTRSARRRSSNDIRQRTQSYLMLPYEPELATQCTTRAAVNNEFSFIYGMFLCRP</sequence>
<feature type="region of interest" description="Disordered" evidence="1">
    <location>
        <begin position="62"/>
        <end position="83"/>
    </location>
</feature>
<keyword evidence="3" id="KW-1185">Reference proteome</keyword>